<reference evidence="1" key="1">
    <citation type="submission" date="2013-07" db="EMBL/GenBank/DDBJ databases">
        <title>The genome of Eucalyptus grandis.</title>
        <authorList>
            <person name="Schmutz J."/>
            <person name="Hayes R."/>
            <person name="Myburg A."/>
            <person name="Tuskan G."/>
            <person name="Grattapaglia D."/>
            <person name="Rokhsar D.S."/>
        </authorList>
    </citation>
    <scope>NUCLEOTIDE SEQUENCE</scope>
    <source>
        <tissue evidence="1">Leaf extractions</tissue>
    </source>
</reference>
<name>A0A059CFE5_EUCGR</name>
<dbReference type="EMBL" id="KK198756">
    <property type="protein sequence ID" value="KCW77198.1"/>
    <property type="molecule type" value="Genomic_DNA"/>
</dbReference>
<accession>A0A059CFE5</accession>
<dbReference type="InParanoid" id="A0A059CFE5"/>
<proteinExistence type="predicted"/>
<gene>
    <name evidence="1" type="ORF">EUGRSUZ_D01547</name>
</gene>
<evidence type="ECO:0000313" key="1">
    <source>
        <dbReference type="EMBL" id="KCW77198.1"/>
    </source>
</evidence>
<dbReference type="AlphaFoldDB" id="A0A059CFE5"/>
<protein>
    <submittedName>
        <fullName evidence="1">Uncharacterized protein</fullName>
    </submittedName>
</protein>
<dbReference type="Gramene" id="KCW77198">
    <property type="protein sequence ID" value="KCW77198"/>
    <property type="gene ID" value="EUGRSUZ_D01547"/>
</dbReference>
<sequence length="75" mass="8205">MVLCILHHIYGIGCRSIVPLVYLSVVSNAKSIHESLLLIVHLPQSLLKIPTPIFSLPLVYLRPLSSPTTTCGSCH</sequence>
<organism evidence="1">
    <name type="scientific">Eucalyptus grandis</name>
    <name type="common">Flooded gum</name>
    <dbReference type="NCBI Taxonomy" id="71139"/>
    <lineage>
        <taxon>Eukaryota</taxon>
        <taxon>Viridiplantae</taxon>
        <taxon>Streptophyta</taxon>
        <taxon>Embryophyta</taxon>
        <taxon>Tracheophyta</taxon>
        <taxon>Spermatophyta</taxon>
        <taxon>Magnoliopsida</taxon>
        <taxon>eudicotyledons</taxon>
        <taxon>Gunneridae</taxon>
        <taxon>Pentapetalae</taxon>
        <taxon>rosids</taxon>
        <taxon>malvids</taxon>
        <taxon>Myrtales</taxon>
        <taxon>Myrtaceae</taxon>
        <taxon>Myrtoideae</taxon>
        <taxon>Eucalypteae</taxon>
        <taxon>Eucalyptus</taxon>
    </lineage>
</organism>